<organism evidence="3 4">
    <name type="scientific">Grus japonensis</name>
    <name type="common">Japanese crane</name>
    <name type="synonym">Red-crowned crane</name>
    <dbReference type="NCBI Taxonomy" id="30415"/>
    <lineage>
        <taxon>Eukaryota</taxon>
        <taxon>Metazoa</taxon>
        <taxon>Chordata</taxon>
        <taxon>Craniata</taxon>
        <taxon>Vertebrata</taxon>
        <taxon>Euteleostomi</taxon>
        <taxon>Archelosauria</taxon>
        <taxon>Archosauria</taxon>
        <taxon>Dinosauria</taxon>
        <taxon>Saurischia</taxon>
        <taxon>Theropoda</taxon>
        <taxon>Coelurosauria</taxon>
        <taxon>Aves</taxon>
        <taxon>Neognathae</taxon>
        <taxon>Neoaves</taxon>
        <taxon>Gruiformes</taxon>
        <taxon>Gruidae</taxon>
        <taxon>Grus</taxon>
    </lineage>
</organism>
<sequence>MRPPAAPGPAGGAPALREREDGRRDIPLWGLESNSVGQRDVKLPPMTFTEVSWRYKGTVTDIIFLDLCKAFDTVLHNILVSKSERHGFDGWATRWIRNWLDGRTQRVVVNGSMSKWRTVTSGVPQGLVLGHVLFNFFVRDMGSGIEYTLSKLADDTKLCGVAGMLEGGDATQRDLDRLERWAHVNLMKFDKAKCKVLHMGQHNPKHNYRLSREWIESSPEEKGLGVLVDKKLNMTQQCALTAQKVNHILGCIKRSVTSTSREVILPLYSAPLRPHLEYHSGVPNIRRIWTCWSEFRGGPQS</sequence>
<proteinExistence type="predicted"/>
<evidence type="ECO:0000313" key="4">
    <source>
        <dbReference type="Proteomes" id="UP001623348"/>
    </source>
</evidence>
<name>A0ABC9VUT3_GRUJA</name>
<evidence type="ECO:0000256" key="1">
    <source>
        <dbReference type="SAM" id="MobiDB-lite"/>
    </source>
</evidence>
<reference evidence="3 4" key="1">
    <citation type="submission" date="2024-06" db="EMBL/GenBank/DDBJ databases">
        <title>The draft genome of Grus japonensis, version 3.</title>
        <authorList>
            <person name="Nabeshima K."/>
            <person name="Suzuki S."/>
            <person name="Onuma M."/>
        </authorList>
    </citation>
    <scope>NUCLEOTIDE SEQUENCE [LARGE SCALE GENOMIC DNA]</scope>
    <source>
        <strain evidence="3 4">451A</strain>
    </source>
</reference>
<dbReference type="PANTHER" id="PTHR33332">
    <property type="entry name" value="REVERSE TRANSCRIPTASE DOMAIN-CONTAINING PROTEIN"/>
    <property type="match status" value="1"/>
</dbReference>
<dbReference type="Proteomes" id="UP001623348">
    <property type="component" value="Unassembled WGS sequence"/>
</dbReference>
<comment type="caution">
    <text evidence="3">The sequence shown here is derived from an EMBL/GenBank/DDBJ whole genome shotgun (WGS) entry which is preliminary data.</text>
</comment>
<evidence type="ECO:0000313" key="3">
    <source>
        <dbReference type="EMBL" id="GAB0176307.1"/>
    </source>
</evidence>
<accession>A0ABC9VUT3</accession>
<evidence type="ECO:0000259" key="2">
    <source>
        <dbReference type="PROSITE" id="PS50878"/>
    </source>
</evidence>
<dbReference type="EMBL" id="BAAFJT010000001">
    <property type="protein sequence ID" value="GAB0176307.1"/>
    <property type="molecule type" value="Genomic_DNA"/>
</dbReference>
<protein>
    <submittedName>
        <fullName evidence="3">Mitochondrial enolase superfamily member 1</fullName>
    </submittedName>
</protein>
<gene>
    <name evidence="3" type="ORF">GRJ2_000095900</name>
</gene>
<dbReference type="InterPro" id="IPR000477">
    <property type="entry name" value="RT_dom"/>
</dbReference>
<feature type="domain" description="Reverse transcriptase" evidence="2">
    <location>
        <begin position="1"/>
        <end position="228"/>
    </location>
</feature>
<dbReference type="PROSITE" id="PS50878">
    <property type="entry name" value="RT_POL"/>
    <property type="match status" value="1"/>
</dbReference>
<dbReference type="Pfam" id="PF00078">
    <property type="entry name" value="RVT_1"/>
    <property type="match status" value="1"/>
</dbReference>
<keyword evidence="4" id="KW-1185">Reference proteome</keyword>
<dbReference type="AlphaFoldDB" id="A0ABC9VUT3"/>
<feature type="region of interest" description="Disordered" evidence="1">
    <location>
        <begin position="1"/>
        <end position="20"/>
    </location>
</feature>